<gene>
    <name evidence="2" type="ORF">C8F04DRAFT_1230865</name>
</gene>
<name>A0AAD6T6T8_9AGAR</name>
<comment type="caution">
    <text evidence="2">The sequence shown here is derived from an EMBL/GenBank/DDBJ whole genome shotgun (WGS) entry which is preliminary data.</text>
</comment>
<dbReference type="AlphaFoldDB" id="A0AAD6T6T8"/>
<dbReference type="Proteomes" id="UP001218188">
    <property type="component" value="Unassembled WGS sequence"/>
</dbReference>
<sequence>MTASFRHDHDQPTLYRTVEHSADDVHDDDTLCSRSDTPTTMGTLIAPSLPLSTSAELSRRGGSPTNSGFYLKLKDLEAWTCVERPPPRRPKRAPRPACRRGADPAVYVHMVDRAIDKRMQFEEAPITTTTTAGIRDEDTLDAQSHLKDVEGPDAVSALSASSDAQVVHNTGVDEAPFQGTSRVVNRDVGPAGAWGKLGAQAHVDALEVTWHELLANGNAQRERMAWVVWAQPCFGEKAEAEAAPEVFLSFVGGRRWWEGRSVRVQRGDTVGAGAAIRNIAALTSASVLSKAQGNLRKGDVDALGSILDLDTQTR</sequence>
<protein>
    <submittedName>
        <fullName evidence="2">Uncharacterized protein</fullName>
    </submittedName>
</protein>
<evidence type="ECO:0000313" key="3">
    <source>
        <dbReference type="Proteomes" id="UP001218188"/>
    </source>
</evidence>
<evidence type="ECO:0000313" key="2">
    <source>
        <dbReference type="EMBL" id="KAJ7040483.1"/>
    </source>
</evidence>
<dbReference type="EMBL" id="JARJCM010000021">
    <property type="protein sequence ID" value="KAJ7040483.1"/>
    <property type="molecule type" value="Genomic_DNA"/>
</dbReference>
<organism evidence="2 3">
    <name type="scientific">Mycena alexandri</name>
    <dbReference type="NCBI Taxonomy" id="1745969"/>
    <lineage>
        <taxon>Eukaryota</taxon>
        <taxon>Fungi</taxon>
        <taxon>Dikarya</taxon>
        <taxon>Basidiomycota</taxon>
        <taxon>Agaricomycotina</taxon>
        <taxon>Agaricomycetes</taxon>
        <taxon>Agaricomycetidae</taxon>
        <taxon>Agaricales</taxon>
        <taxon>Marasmiineae</taxon>
        <taxon>Mycenaceae</taxon>
        <taxon>Mycena</taxon>
    </lineage>
</organism>
<proteinExistence type="predicted"/>
<keyword evidence="3" id="KW-1185">Reference proteome</keyword>
<accession>A0AAD6T6T8</accession>
<feature type="region of interest" description="Disordered" evidence="1">
    <location>
        <begin position="1"/>
        <end position="27"/>
    </location>
</feature>
<evidence type="ECO:0000256" key="1">
    <source>
        <dbReference type="SAM" id="MobiDB-lite"/>
    </source>
</evidence>
<reference evidence="2" key="1">
    <citation type="submission" date="2023-03" db="EMBL/GenBank/DDBJ databases">
        <title>Massive genome expansion in bonnet fungi (Mycena s.s.) driven by repeated elements and novel gene families across ecological guilds.</title>
        <authorList>
            <consortium name="Lawrence Berkeley National Laboratory"/>
            <person name="Harder C.B."/>
            <person name="Miyauchi S."/>
            <person name="Viragh M."/>
            <person name="Kuo A."/>
            <person name="Thoen E."/>
            <person name="Andreopoulos B."/>
            <person name="Lu D."/>
            <person name="Skrede I."/>
            <person name="Drula E."/>
            <person name="Henrissat B."/>
            <person name="Morin E."/>
            <person name="Kohler A."/>
            <person name="Barry K."/>
            <person name="LaButti K."/>
            <person name="Morin E."/>
            <person name="Salamov A."/>
            <person name="Lipzen A."/>
            <person name="Mereny Z."/>
            <person name="Hegedus B."/>
            <person name="Baldrian P."/>
            <person name="Stursova M."/>
            <person name="Weitz H."/>
            <person name="Taylor A."/>
            <person name="Grigoriev I.V."/>
            <person name="Nagy L.G."/>
            <person name="Martin F."/>
            <person name="Kauserud H."/>
        </authorList>
    </citation>
    <scope>NUCLEOTIDE SEQUENCE</scope>
    <source>
        <strain evidence="2">CBHHK200</strain>
    </source>
</reference>